<dbReference type="AlphaFoldDB" id="A0A939H8X0"/>
<proteinExistence type="predicted"/>
<dbReference type="EMBL" id="JAFNJU010000004">
    <property type="protein sequence ID" value="MBO1264694.1"/>
    <property type="molecule type" value="Genomic_DNA"/>
</dbReference>
<dbReference type="InterPro" id="IPR025524">
    <property type="entry name" value="DUF4412"/>
</dbReference>
<protein>
    <submittedName>
        <fullName evidence="3">DUF4412 domain-containing protein</fullName>
    </submittedName>
</protein>
<evidence type="ECO:0000313" key="4">
    <source>
        <dbReference type="Proteomes" id="UP000664218"/>
    </source>
</evidence>
<dbReference type="InterPro" id="IPR029046">
    <property type="entry name" value="LolA/LolB/LppX"/>
</dbReference>
<evidence type="ECO:0000313" key="3">
    <source>
        <dbReference type="EMBL" id="MBO1264694.1"/>
    </source>
</evidence>
<sequence length="263" mass="29811">MNKTGRRKNKWIVIGVLLLMGAFLFWGCGGGGDAEEPQGEQPSQGEEGTPEPGEETPSEEPEEAEEPEAENELSEEELSDLFTGGREMDEFYYEMKVTGMGEEDYTTKMYMKSGLMRMESEVMGQSAMMIYTEDAFYTLDPQSKTAIRMPMGMDDGEDRDIPTLEDFTEDVDESSMNYLGKETINGVSCHVVESRDRDSGYQVKMWLHEQYGFPMRVETRMENDEIYVSEVTDFKVGGLSDDLFEIPEGYQIMDLDSMMPTAP</sequence>
<gene>
    <name evidence="3" type="ORF">J3A84_06590</name>
</gene>
<accession>A0A939H8X0</accession>
<name>A0A939H8X0_9CLOT</name>
<reference evidence="3" key="1">
    <citation type="submission" date="2021-03" db="EMBL/GenBank/DDBJ databases">
        <title>Proteiniclasticum marinus sp. nov., isolated from tidal flat sediment.</title>
        <authorList>
            <person name="Namirimu T."/>
            <person name="Yang J.-A."/>
            <person name="Yang S.-H."/>
            <person name="Kim Y.-J."/>
            <person name="Kwon K.K."/>
        </authorList>
    </citation>
    <scope>NUCLEOTIDE SEQUENCE</scope>
    <source>
        <strain evidence="3">SCR006</strain>
    </source>
</reference>
<feature type="compositionally biased region" description="Acidic residues" evidence="1">
    <location>
        <begin position="48"/>
        <end position="77"/>
    </location>
</feature>
<dbReference type="Pfam" id="PF14371">
    <property type="entry name" value="DUF4412"/>
    <property type="match status" value="1"/>
</dbReference>
<dbReference type="Gene3D" id="2.50.20.10">
    <property type="entry name" value="Lipoprotein localisation LolA/LolB/LppX"/>
    <property type="match status" value="1"/>
</dbReference>
<comment type="caution">
    <text evidence="3">The sequence shown here is derived from an EMBL/GenBank/DDBJ whole genome shotgun (WGS) entry which is preliminary data.</text>
</comment>
<organism evidence="3 4">
    <name type="scientific">Proteiniclasticum aestuarii</name>
    <dbReference type="NCBI Taxonomy" id="2817862"/>
    <lineage>
        <taxon>Bacteria</taxon>
        <taxon>Bacillati</taxon>
        <taxon>Bacillota</taxon>
        <taxon>Clostridia</taxon>
        <taxon>Eubacteriales</taxon>
        <taxon>Clostridiaceae</taxon>
        <taxon>Proteiniclasticum</taxon>
    </lineage>
</organism>
<dbReference type="SUPFAM" id="SSF89392">
    <property type="entry name" value="Prokaryotic lipoproteins and lipoprotein localization factors"/>
    <property type="match status" value="1"/>
</dbReference>
<evidence type="ECO:0000256" key="1">
    <source>
        <dbReference type="SAM" id="MobiDB-lite"/>
    </source>
</evidence>
<dbReference type="RefSeq" id="WP_207599211.1">
    <property type="nucleotide sequence ID" value="NZ_JAFNJU010000004.1"/>
</dbReference>
<evidence type="ECO:0000259" key="2">
    <source>
        <dbReference type="Pfam" id="PF14371"/>
    </source>
</evidence>
<keyword evidence="4" id="KW-1185">Reference proteome</keyword>
<dbReference type="Proteomes" id="UP000664218">
    <property type="component" value="Unassembled WGS sequence"/>
</dbReference>
<feature type="domain" description="DUF4412" evidence="2">
    <location>
        <begin position="95"/>
        <end position="209"/>
    </location>
</feature>
<feature type="region of interest" description="Disordered" evidence="1">
    <location>
        <begin position="30"/>
        <end position="77"/>
    </location>
</feature>